<keyword evidence="1" id="KW-0732">Signal</keyword>
<feature type="chain" id="PRO_5009311320" evidence="1">
    <location>
        <begin position="19"/>
        <end position="142"/>
    </location>
</feature>
<evidence type="ECO:0000313" key="3">
    <source>
        <dbReference type="WBParaSite" id="Hba_19251"/>
    </source>
</evidence>
<evidence type="ECO:0000256" key="1">
    <source>
        <dbReference type="SAM" id="SignalP"/>
    </source>
</evidence>
<dbReference type="PANTHER" id="PTHR40351">
    <property type="entry name" value="PROTEIN CBG19323"/>
    <property type="match status" value="1"/>
</dbReference>
<accession>A0A1I7XNZ3</accession>
<dbReference type="PANTHER" id="PTHR40351:SF3">
    <property type="entry name" value="INTRINSICALLY DISORDERED PROTEIN, CLASS C"/>
    <property type="match status" value="1"/>
</dbReference>
<protein>
    <submittedName>
        <fullName evidence="3">Cuticle protein 16.5-like</fullName>
    </submittedName>
</protein>
<dbReference type="AlphaFoldDB" id="A0A1I7XNZ3"/>
<name>A0A1I7XNZ3_HETBA</name>
<sequence length="142" mass="14306">MFIIFIVLIGVCSTQYLAWPASSYNPYYARYYSAAATPIATAPVVGTSLAAAYPVPVAAAPVASAYPTYAPLPPAAPLLAPPVASAPIATAHTMTAAVASGTPMLAAAPTSVVAAPSIVPAYAPFQTAAYFIGSNKAKETKA</sequence>
<proteinExistence type="predicted"/>
<organism evidence="2 3">
    <name type="scientific">Heterorhabditis bacteriophora</name>
    <name type="common">Entomopathogenic nematode worm</name>
    <dbReference type="NCBI Taxonomy" id="37862"/>
    <lineage>
        <taxon>Eukaryota</taxon>
        <taxon>Metazoa</taxon>
        <taxon>Ecdysozoa</taxon>
        <taxon>Nematoda</taxon>
        <taxon>Chromadorea</taxon>
        <taxon>Rhabditida</taxon>
        <taxon>Rhabditina</taxon>
        <taxon>Rhabditomorpha</taxon>
        <taxon>Strongyloidea</taxon>
        <taxon>Heterorhabditidae</taxon>
        <taxon>Heterorhabditis</taxon>
    </lineage>
</organism>
<dbReference type="WBParaSite" id="Hba_19251">
    <property type="protein sequence ID" value="Hba_19251"/>
    <property type="gene ID" value="Hba_19251"/>
</dbReference>
<keyword evidence="2" id="KW-1185">Reference proteome</keyword>
<dbReference type="Proteomes" id="UP000095283">
    <property type="component" value="Unplaced"/>
</dbReference>
<evidence type="ECO:0000313" key="2">
    <source>
        <dbReference type="Proteomes" id="UP000095283"/>
    </source>
</evidence>
<feature type="signal peptide" evidence="1">
    <location>
        <begin position="1"/>
        <end position="18"/>
    </location>
</feature>
<reference evidence="3" key="1">
    <citation type="submission" date="2016-11" db="UniProtKB">
        <authorList>
            <consortium name="WormBaseParasite"/>
        </authorList>
    </citation>
    <scope>IDENTIFICATION</scope>
</reference>